<keyword evidence="1" id="KW-1133">Transmembrane helix</keyword>
<dbReference type="GeneID" id="84807058"/>
<dbReference type="RefSeq" id="WP_095909265.1">
    <property type="nucleotide sequence ID" value="NZ_CAUPXI010000016.1"/>
</dbReference>
<accession>A0A250FP84</accession>
<evidence type="ECO:0000313" key="2">
    <source>
        <dbReference type="EMBL" id="ATA85777.1"/>
    </source>
</evidence>
<dbReference type="Pfam" id="PF19744">
    <property type="entry name" value="DUF6232"/>
    <property type="match status" value="1"/>
</dbReference>
<dbReference type="EMBL" id="CP022386">
    <property type="protein sequence ID" value="ATA85777.1"/>
    <property type="molecule type" value="Genomic_DNA"/>
</dbReference>
<proteinExistence type="predicted"/>
<sequence length="152" mass="17253">MDNQNEEKIFFQQNNVLVSQSRLVIGDKTYVLRNISSVSTASNCSIKKPSKTFYKILVGIASILLFQKIITIGLYLEVNKEVPFSDYVKVVLYIGLIIFSIYTMSKLKTQYFYSYFVRISSNSGTSDVLNSPDKSYIQKVVDALNQAIIYNG</sequence>
<keyword evidence="1" id="KW-0472">Membrane</keyword>
<evidence type="ECO:0000256" key="1">
    <source>
        <dbReference type="SAM" id="Phobius"/>
    </source>
</evidence>
<evidence type="ECO:0000313" key="3">
    <source>
        <dbReference type="Proteomes" id="UP000217250"/>
    </source>
</evidence>
<dbReference type="Proteomes" id="UP000217250">
    <property type="component" value="Chromosome"/>
</dbReference>
<name>A0A250FP84_9FLAO</name>
<dbReference type="InterPro" id="IPR045629">
    <property type="entry name" value="DUF6232"/>
</dbReference>
<organism evidence="2 3">
    <name type="scientific">Capnocytophaga gingivalis</name>
    <dbReference type="NCBI Taxonomy" id="1017"/>
    <lineage>
        <taxon>Bacteria</taxon>
        <taxon>Pseudomonadati</taxon>
        <taxon>Bacteroidota</taxon>
        <taxon>Flavobacteriia</taxon>
        <taxon>Flavobacteriales</taxon>
        <taxon>Flavobacteriaceae</taxon>
        <taxon>Capnocytophaga</taxon>
    </lineage>
</organism>
<protein>
    <submittedName>
        <fullName evidence="2">Uncharacterized protein</fullName>
    </submittedName>
</protein>
<feature type="transmembrane region" description="Helical" evidence="1">
    <location>
        <begin position="56"/>
        <end position="75"/>
    </location>
</feature>
<keyword evidence="1" id="KW-0812">Transmembrane</keyword>
<dbReference type="AlphaFoldDB" id="A0A250FP84"/>
<feature type="transmembrane region" description="Helical" evidence="1">
    <location>
        <begin position="87"/>
        <end position="105"/>
    </location>
</feature>
<gene>
    <name evidence="2" type="ORF">CGC50_00560</name>
</gene>
<dbReference type="KEGG" id="cgh:CGC50_00560"/>
<reference evidence="3" key="1">
    <citation type="submission" date="2017-06" db="EMBL/GenBank/DDBJ databases">
        <title>Capnocytophaga spp. assemblies.</title>
        <authorList>
            <person name="Gulvik C.A."/>
        </authorList>
    </citation>
    <scope>NUCLEOTIDE SEQUENCE [LARGE SCALE GENOMIC DNA]</scope>
    <source>
        <strain evidence="3">H1496</strain>
    </source>
</reference>
<dbReference type="OrthoDB" id="767645at2"/>